<dbReference type="AlphaFoldDB" id="A0A385Z708"/>
<evidence type="ECO:0000313" key="2">
    <source>
        <dbReference type="EMBL" id="AYC34936.1"/>
    </source>
</evidence>
<organism evidence="2 3">
    <name type="scientific">Pseudomonas cavernae</name>
    <dbReference type="NCBI Taxonomy" id="2320867"/>
    <lineage>
        <taxon>Bacteria</taxon>
        <taxon>Pseudomonadati</taxon>
        <taxon>Pseudomonadota</taxon>
        <taxon>Gammaproteobacteria</taxon>
        <taxon>Pseudomonadales</taxon>
        <taxon>Pseudomonadaceae</taxon>
        <taxon>Pseudomonas</taxon>
    </lineage>
</organism>
<accession>A0A385Z708</accession>
<reference evidence="3" key="1">
    <citation type="submission" date="2018-09" db="EMBL/GenBank/DDBJ databases">
        <authorList>
            <person name="Zhu H."/>
        </authorList>
    </citation>
    <scope>NUCLEOTIDE SEQUENCE [LARGE SCALE GENOMIC DNA]</scope>
    <source>
        <strain evidence="3">K2W31S-8</strain>
    </source>
</reference>
<protein>
    <recommendedName>
        <fullName evidence="4">DUF4426 domain-containing protein</fullName>
    </recommendedName>
</protein>
<gene>
    <name evidence="2" type="ORF">D3880_22310</name>
</gene>
<dbReference type="OrthoDB" id="9677438at2"/>
<evidence type="ECO:0008006" key="4">
    <source>
        <dbReference type="Google" id="ProtNLM"/>
    </source>
</evidence>
<keyword evidence="1" id="KW-0732">Signal</keyword>
<feature type="chain" id="PRO_5017382793" description="DUF4426 domain-containing protein" evidence="1">
    <location>
        <begin position="25"/>
        <end position="159"/>
    </location>
</feature>
<dbReference type="Proteomes" id="UP000265560">
    <property type="component" value="Chromosome"/>
</dbReference>
<dbReference type="KEGG" id="pcav:D3880_22310"/>
<proteinExistence type="predicted"/>
<feature type="signal peptide" evidence="1">
    <location>
        <begin position="1"/>
        <end position="24"/>
    </location>
</feature>
<evidence type="ECO:0000256" key="1">
    <source>
        <dbReference type="SAM" id="SignalP"/>
    </source>
</evidence>
<dbReference type="RefSeq" id="WP_119895585.1">
    <property type="nucleotide sequence ID" value="NZ_CP032419.1"/>
</dbReference>
<evidence type="ECO:0000313" key="3">
    <source>
        <dbReference type="Proteomes" id="UP000265560"/>
    </source>
</evidence>
<sequence>MRRLSIFIVTLISLILMGAPAAFAAAPSAQNDRTGWQPFEVVGFNPCYPEDVAITVQALFELKVMEDGSGGLHTVIQSQLRGTGVGSVTGAKYVVRDTAVYTETATTAGVVTFGVPITGMMISLDRDVPDLYYIIHFHLTFNAKGELTSEVGKFEFLCR</sequence>
<name>A0A385Z708_9PSED</name>
<keyword evidence="3" id="KW-1185">Reference proteome</keyword>
<dbReference type="EMBL" id="CP032419">
    <property type="protein sequence ID" value="AYC34936.1"/>
    <property type="molecule type" value="Genomic_DNA"/>
</dbReference>